<accession>A3HT88</accession>
<comment type="similarity">
    <text evidence="1">Belongs to the MaoP family.</text>
</comment>
<reference evidence="3 4" key="1">
    <citation type="journal article" date="2011" name="J. Bacteriol.">
        <title>Complete genome sequence of Algoriphagus sp. PR1, bacterial prey of a colony-forming choanoflagellate.</title>
        <authorList>
            <person name="Alegado R.A."/>
            <person name="Ferriera S."/>
            <person name="Nusbaum C."/>
            <person name="Young S.K."/>
            <person name="Zeng Q."/>
            <person name="Imamovic A."/>
            <person name="Fairclough S.R."/>
            <person name="King N."/>
        </authorList>
    </citation>
    <scope>NUCLEOTIDE SEQUENCE [LARGE SCALE GENOMIC DNA]</scope>
    <source>
        <strain evidence="3 4">PR1</strain>
    </source>
</reference>
<dbReference type="STRING" id="388413.ALPR1_12585"/>
<dbReference type="EMBL" id="AAXU02000001">
    <property type="protein sequence ID" value="EAZ83056.1"/>
    <property type="molecule type" value="Genomic_DNA"/>
</dbReference>
<dbReference type="Pfam" id="PF04219">
    <property type="entry name" value="DUF413"/>
    <property type="match status" value="1"/>
</dbReference>
<evidence type="ECO:0000313" key="3">
    <source>
        <dbReference type="EMBL" id="EAZ83056.1"/>
    </source>
</evidence>
<protein>
    <recommendedName>
        <fullName evidence="2">Macrodomain Ori protein</fullName>
    </recommendedName>
</protein>
<evidence type="ECO:0000256" key="2">
    <source>
        <dbReference type="ARBA" id="ARBA00093628"/>
    </source>
</evidence>
<dbReference type="InterPro" id="IPR007335">
    <property type="entry name" value="DUF413"/>
</dbReference>
<keyword evidence="4" id="KW-1185">Reference proteome</keyword>
<organism evidence="3 4">
    <name type="scientific">Algoriphagus machipongonensis</name>
    <dbReference type="NCBI Taxonomy" id="388413"/>
    <lineage>
        <taxon>Bacteria</taxon>
        <taxon>Pseudomonadati</taxon>
        <taxon>Bacteroidota</taxon>
        <taxon>Cytophagia</taxon>
        <taxon>Cytophagales</taxon>
        <taxon>Cyclobacteriaceae</taxon>
        <taxon>Algoriphagus</taxon>
    </lineage>
</organism>
<dbReference type="AlphaFoldDB" id="A3HT88"/>
<proteinExistence type="inferred from homology"/>
<evidence type="ECO:0000256" key="1">
    <source>
        <dbReference type="ARBA" id="ARBA00093464"/>
    </source>
</evidence>
<dbReference type="RefSeq" id="WP_008201000.1">
    <property type="nucleotide sequence ID" value="NZ_CM001023.1"/>
</dbReference>
<dbReference type="EMBL" id="CM001023">
    <property type="protein sequence ID" value="EAZ83056.1"/>
    <property type="molecule type" value="Genomic_DNA"/>
</dbReference>
<dbReference type="HOGENOM" id="CLU_1954962_0_0_10"/>
<dbReference type="Proteomes" id="UP000003919">
    <property type="component" value="Chromosome"/>
</dbReference>
<sequence>MKEITRHQNLIKRKGTFIVDCSHAIFSEEELDTLKKYGHWFMALTSGELNPISELQGEFIKVAKREKNPTSPFEWAWFKYLGRKRIEEEHGDRLKIQYTPKEDSFYSREMAKQQKRMIFSVVSKNHKE</sequence>
<dbReference type="eggNOG" id="COG3085">
    <property type="taxonomic scope" value="Bacteria"/>
</dbReference>
<name>A3HT88_9BACT</name>
<dbReference type="OrthoDB" id="1494929at2"/>
<evidence type="ECO:0000313" key="4">
    <source>
        <dbReference type="Proteomes" id="UP000003919"/>
    </source>
</evidence>
<gene>
    <name evidence="3" type="ORF">ALPR1_12585</name>
</gene>
<comment type="caution">
    <text evidence="3">The sequence shown here is derived from an EMBL/GenBank/DDBJ whole genome shotgun (WGS) entry which is preliminary data.</text>
</comment>